<protein>
    <submittedName>
        <fullName evidence="2">Uncharacterized protein</fullName>
    </submittedName>
</protein>
<gene>
    <name evidence="2" type="ORF">UFOVP276_107</name>
</gene>
<evidence type="ECO:0000256" key="1">
    <source>
        <dbReference type="SAM" id="MobiDB-lite"/>
    </source>
</evidence>
<reference evidence="2" key="1">
    <citation type="submission" date="2020-04" db="EMBL/GenBank/DDBJ databases">
        <authorList>
            <person name="Chiriac C."/>
            <person name="Salcher M."/>
            <person name="Ghai R."/>
            <person name="Kavagutti S V."/>
        </authorList>
    </citation>
    <scope>NUCLEOTIDE SEQUENCE</scope>
</reference>
<evidence type="ECO:0000313" key="2">
    <source>
        <dbReference type="EMBL" id="CAB4135151.1"/>
    </source>
</evidence>
<sequence length="167" mass="18287">MANTCMTREELEGLRRSDLRSLAVSDEFGMTPKEAVAAASKDLIDFIIKTQEAKQGAEATKPGKKATKLAVVPDEEPAPEVEEAPVVEEKVTKTSKKEENAVVTRIDKLGLTVDAMEKSLKSDIVDTQRQVYVLMAMLKLFLGTTDLEPADVDAEITKANSDFDEVK</sequence>
<organism evidence="2">
    <name type="scientific">uncultured Caudovirales phage</name>
    <dbReference type="NCBI Taxonomy" id="2100421"/>
    <lineage>
        <taxon>Viruses</taxon>
        <taxon>Duplodnaviria</taxon>
        <taxon>Heunggongvirae</taxon>
        <taxon>Uroviricota</taxon>
        <taxon>Caudoviricetes</taxon>
        <taxon>Peduoviridae</taxon>
        <taxon>Maltschvirus</taxon>
        <taxon>Maltschvirus maltsch</taxon>
    </lineage>
</organism>
<dbReference type="EMBL" id="LR796294">
    <property type="protein sequence ID" value="CAB4135151.1"/>
    <property type="molecule type" value="Genomic_DNA"/>
</dbReference>
<feature type="region of interest" description="Disordered" evidence="1">
    <location>
        <begin position="54"/>
        <end position="94"/>
    </location>
</feature>
<feature type="compositionally biased region" description="Acidic residues" evidence="1">
    <location>
        <begin position="73"/>
        <end position="86"/>
    </location>
</feature>
<accession>A0A6J5LLR0</accession>
<proteinExistence type="predicted"/>
<name>A0A6J5LLR0_9CAUD</name>